<dbReference type="AlphaFoldDB" id="A0A6S6TF10"/>
<evidence type="ECO:0000313" key="1">
    <source>
        <dbReference type="EMBL" id="CAA6817885.1"/>
    </source>
</evidence>
<reference evidence="1" key="1">
    <citation type="submission" date="2020-01" db="EMBL/GenBank/DDBJ databases">
        <authorList>
            <person name="Meier V. D."/>
            <person name="Meier V D."/>
        </authorList>
    </citation>
    <scope>NUCLEOTIDE SEQUENCE</scope>
    <source>
        <strain evidence="1">HLG_WM_MAG_10</strain>
    </source>
</reference>
<protein>
    <submittedName>
        <fullName evidence="1">Uncharacterized protein</fullName>
    </submittedName>
</protein>
<organism evidence="1">
    <name type="scientific">uncultured Aureispira sp</name>
    <dbReference type="NCBI Taxonomy" id="1331704"/>
    <lineage>
        <taxon>Bacteria</taxon>
        <taxon>Pseudomonadati</taxon>
        <taxon>Bacteroidota</taxon>
        <taxon>Saprospiria</taxon>
        <taxon>Saprospirales</taxon>
        <taxon>Saprospiraceae</taxon>
        <taxon>Aureispira</taxon>
        <taxon>environmental samples</taxon>
    </lineage>
</organism>
<dbReference type="EMBL" id="CACVAQ010000257">
    <property type="protein sequence ID" value="CAA6817885.1"/>
    <property type="molecule type" value="Genomic_DNA"/>
</dbReference>
<sequence>MSKANQSNEHASNVKTILVRISLIEFSDTAPSTAPQSPPL</sequence>
<accession>A0A6S6TF10</accession>
<gene>
    <name evidence="1" type="ORF">HELGO_WM17327</name>
</gene>
<name>A0A6S6TF10_9BACT</name>
<proteinExistence type="predicted"/>